<dbReference type="PROSITE" id="PS50097">
    <property type="entry name" value="BTB"/>
    <property type="match status" value="1"/>
</dbReference>
<feature type="domain" description="BTB" evidence="1">
    <location>
        <begin position="36"/>
        <end position="107"/>
    </location>
</feature>
<dbReference type="EMBL" id="RWJN01000636">
    <property type="protein sequence ID" value="TCD60221.1"/>
    <property type="molecule type" value="Genomic_DNA"/>
</dbReference>
<dbReference type="OrthoDB" id="3027208at2759"/>
<proteinExistence type="predicted"/>
<dbReference type="InterPro" id="IPR011333">
    <property type="entry name" value="SKP1/BTB/POZ_sf"/>
</dbReference>
<dbReference type="Gene3D" id="3.30.710.10">
    <property type="entry name" value="Potassium Channel Kv1.1, Chain A"/>
    <property type="match status" value="1"/>
</dbReference>
<evidence type="ECO:0000313" key="3">
    <source>
        <dbReference type="Proteomes" id="UP000292702"/>
    </source>
</evidence>
<accession>A0A4R0R0H6</accession>
<name>A0A4R0R0H6_9APHY</name>
<organism evidence="2 3">
    <name type="scientific">Steccherinum ochraceum</name>
    <dbReference type="NCBI Taxonomy" id="92696"/>
    <lineage>
        <taxon>Eukaryota</taxon>
        <taxon>Fungi</taxon>
        <taxon>Dikarya</taxon>
        <taxon>Basidiomycota</taxon>
        <taxon>Agaricomycotina</taxon>
        <taxon>Agaricomycetes</taxon>
        <taxon>Polyporales</taxon>
        <taxon>Steccherinaceae</taxon>
        <taxon>Steccherinum</taxon>
    </lineage>
</organism>
<comment type="caution">
    <text evidence="2">The sequence shown here is derived from an EMBL/GenBank/DDBJ whole genome shotgun (WGS) entry which is preliminary data.</text>
</comment>
<keyword evidence="3" id="KW-1185">Reference proteome</keyword>
<protein>
    <recommendedName>
        <fullName evidence="1">BTB domain-containing protein</fullName>
    </recommendedName>
</protein>
<evidence type="ECO:0000313" key="2">
    <source>
        <dbReference type="EMBL" id="TCD60221.1"/>
    </source>
</evidence>
<reference evidence="2 3" key="1">
    <citation type="submission" date="2018-11" db="EMBL/GenBank/DDBJ databases">
        <title>Genome assembly of Steccherinum ochraceum LE-BIN_3174, the white-rot fungus of the Steccherinaceae family (The Residual Polyporoid clade, Polyporales, Basidiomycota).</title>
        <authorList>
            <person name="Fedorova T.V."/>
            <person name="Glazunova O.A."/>
            <person name="Landesman E.O."/>
            <person name="Moiseenko K.V."/>
            <person name="Psurtseva N.V."/>
            <person name="Savinova O.S."/>
            <person name="Shakhova N.V."/>
            <person name="Tyazhelova T.V."/>
            <person name="Vasina D.V."/>
        </authorList>
    </citation>
    <scope>NUCLEOTIDE SEQUENCE [LARGE SCALE GENOMIC DNA]</scope>
    <source>
        <strain evidence="2 3">LE-BIN_3174</strain>
    </source>
</reference>
<dbReference type="SUPFAM" id="SSF54695">
    <property type="entry name" value="POZ domain"/>
    <property type="match status" value="1"/>
</dbReference>
<gene>
    <name evidence="2" type="ORF">EIP91_010529</name>
</gene>
<dbReference type="Proteomes" id="UP000292702">
    <property type="component" value="Unassembled WGS sequence"/>
</dbReference>
<dbReference type="Pfam" id="PF00651">
    <property type="entry name" value="BTB"/>
    <property type="match status" value="1"/>
</dbReference>
<sequence length="328" mass="37709">MTNNSPSKRASNDAASDGEESLAEYKRSEAFWLRDGNVILVAEKIAFRVHQSVLERKSVVFQDMFGVPQPENVETLEECPLVHVSDAAEDIKHMLSVLYDGDRFLNLQSNISMKMVFALLQLGIKYQIDYLRDEAISVIKFVYPPSYDEYMENNAERVTEQSYADDAIAVINLAWKHGLHSLLPSAFFVCALMSNQELAEATGRQGLTKLSPNDLRRCLDGREILQTRYHDRYHPLDCVIVSEFCLNPEDCDWEVRDTWSHDAWDCTTSILEFDFDIMKELDWIKAAHLCEACRTHYEYADQEARKDMYNDLAVIFGLEKFMQGDVDA</sequence>
<evidence type="ECO:0000259" key="1">
    <source>
        <dbReference type="PROSITE" id="PS50097"/>
    </source>
</evidence>
<dbReference type="InterPro" id="IPR000210">
    <property type="entry name" value="BTB/POZ_dom"/>
</dbReference>
<dbReference type="SMART" id="SM00225">
    <property type="entry name" value="BTB"/>
    <property type="match status" value="1"/>
</dbReference>
<dbReference type="AlphaFoldDB" id="A0A4R0R0H6"/>